<organism evidence="1 2">
    <name type="scientific">Polyangium spumosum</name>
    <dbReference type="NCBI Taxonomy" id="889282"/>
    <lineage>
        <taxon>Bacteria</taxon>
        <taxon>Pseudomonadati</taxon>
        <taxon>Myxococcota</taxon>
        <taxon>Polyangia</taxon>
        <taxon>Polyangiales</taxon>
        <taxon>Polyangiaceae</taxon>
        <taxon>Polyangium</taxon>
    </lineage>
</organism>
<comment type="caution">
    <text evidence="1">The sequence shown here is derived from an EMBL/GenBank/DDBJ whole genome shotgun (WGS) entry which is preliminary data.</text>
</comment>
<protein>
    <submittedName>
        <fullName evidence="1">Uncharacterized protein</fullName>
    </submittedName>
</protein>
<name>A0A6N7PMK5_9BACT</name>
<evidence type="ECO:0000313" key="2">
    <source>
        <dbReference type="Proteomes" id="UP000440224"/>
    </source>
</evidence>
<dbReference type="Proteomes" id="UP000440224">
    <property type="component" value="Unassembled WGS sequence"/>
</dbReference>
<evidence type="ECO:0000313" key="1">
    <source>
        <dbReference type="EMBL" id="MRG92046.1"/>
    </source>
</evidence>
<reference evidence="1 2" key="1">
    <citation type="submission" date="2019-10" db="EMBL/GenBank/DDBJ databases">
        <title>A soil myxobacterium in the family Polyangiaceae.</title>
        <authorList>
            <person name="Li Y."/>
            <person name="Wang J."/>
        </authorList>
    </citation>
    <scope>NUCLEOTIDE SEQUENCE [LARGE SCALE GENOMIC DNA]</scope>
    <source>
        <strain evidence="1 2">DSM 14734</strain>
    </source>
</reference>
<dbReference type="AlphaFoldDB" id="A0A6N7PMK5"/>
<sequence length="167" mass="18590">MDPKTYEINNLRCLNDYLAQTIEVLARTQRIGLNRDVSREMAGLSHTPYGVSPFGVSPFGVSPFGVPGQGFPVVDPRTTDYHSGLGHSSYGAYPYNYGMQSMPWTGTQQMPTSIDPFYAQRGLSHTTGTPWTGTPWTGWNPIAVAEIARQREIARQQYEAMCRSFGF</sequence>
<proteinExistence type="predicted"/>
<gene>
    <name evidence="1" type="ORF">GF068_08920</name>
</gene>
<dbReference type="EMBL" id="WJIE01000002">
    <property type="protein sequence ID" value="MRG92046.1"/>
    <property type="molecule type" value="Genomic_DNA"/>
</dbReference>
<keyword evidence="2" id="KW-1185">Reference proteome</keyword>
<dbReference type="OrthoDB" id="5514412at2"/>
<accession>A0A6N7PMK5</accession>
<dbReference type="RefSeq" id="WP_153818883.1">
    <property type="nucleotide sequence ID" value="NZ_WJIE01000002.1"/>
</dbReference>